<protein>
    <submittedName>
        <fullName evidence="2">Uncharacterized protein</fullName>
    </submittedName>
</protein>
<feature type="signal peptide" evidence="1">
    <location>
        <begin position="1"/>
        <end position="16"/>
    </location>
</feature>
<dbReference type="OrthoDB" id="10663116at2759"/>
<proteinExistence type="predicted"/>
<keyword evidence="1" id="KW-0732">Signal</keyword>
<dbReference type="Proteomes" id="UP000886653">
    <property type="component" value="Unassembled WGS sequence"/>
</dbReference>
<evidence type="ECO:0000256" key="1">
    <source>
        <dbReference type="SAM" id="SignalP"/>
    </source>
</evidence>
<feature type="chain" id="PRO_5040494735" evidence="1">
    <location>
        <begin position="17"/>
        <end position="195"/>
    </location>
</feature>
<name>A0A9P6T7S5_9BASI</name>
<reference evidence="2" key="1">
    <citation type="submission" date="2013-11" db="EMBL/GenBank/DDBJ databases">
        <title>Genome sequence of the fusiform rust pathogen reveals effectors for host alternation and coevolution with pine.</title>
        <authorList>
            <consortium name="DOE Joint Genome Institute"/>
            <person name="Smith K."/>
            <person name="Pendleton A."/>
            <person name="Kubisiak T."/>
            <person name="Anderson C."/>
            <person name="Salamov A."/>
            <person name="Aerts A."/>
            <person name="Riley R."/>
            <person name="Clum A."/>
            <person name="Lindquist E."/>
            <person name="Ence D."/>
            <person name="Campbell M."/>
            <person name="Kronenberg Z."/>
            <person name="Feau N."/>
            <person name="Dhillon B."/>
            <person name="Hamelin R."/>
            <person name="Burleigh J."/>
            <person name="Smith J."/>
            <person name="Yandell M."/>
            <person name="Nelson C."/>
            <person name="Grigoriev I."/>
            <person name="Davis J."/>
        </authorList>
    </citation>
    <scope>NUCLEOTIDE SEQUENCE</scope>
    <source>
        <strain evidence="2">G11</strain>
    </source>
</reference>
<evidence type="ECO:0000313" key="2">
    <source>
        <dbReference type="EMBL" id="KAG0141789.1"/>
    </source>
</evidence>
<keyword evidence="3" id="KW-1185">Reference proteome</keyword>
<comment type="caution">
    <text evidence="2">The sequence shown here is derived from an EMBL/GenBank/DDBJ whole genome shotgun (WGS) entry which is preliminary data.</text>
</comment>
<sequence length="195" mass="22050">MKVSHFLVWYSSGVLCVSISPLGQHTSSTQKILEGIEKLRPLNPQFKFQPESKTSPHFSVLPVNIQLDPCHDEFAFQRTLGNVFFTSSRHESLRMLGKQVNHLEFFKPRLESTSITEMQGWDEANALALQALEINNLPIQHRIWALSVLQTLHSKTPSGHLEILRTDIKEGAVCRGALELSLTKDINLIEIAKKI</sequence>
<dbReference type="AlphaFoldDB" id="A0A9P6T7S5"/>
<evidence type="ECO:0000313" key="3">
    <source>
        <dbReference type="Proteomes" id="UP000886653"/>
    </source>
</evidence>
<accession>A0A9P6T7S5</accession>
<dbReference type="EMBL" id="MU167371">
    <property type="protein sequence ID" value="KAG0141789.1"/>
    <property type="molecule type" value="Genomic_DNA"/>
</dbReference>
<organism evidence="2 3">
    <name type="scientific">Cronartium quercuum f. sp. fusiforme G11</name>
    <dbReference type="NCBI Taxonomy" id="708437"/>
    <lineage>
        <taxon>Eukaryota</taxon>
        <taxon>Fungi</taxon>
        <taxon>Dikarya</taxon>
        <taxon>Basidiomycota</taxon>
        <taxon>Pucciniomycotina</taxon>
        <taxon>Pucciniomycetes</taxon>
        <taxon>Pucciniales</taxon>
        <taxon>Coleosporiaceae</taxon>
        <taxon>Cronartium</taxon>
    </lineage>
</organism>
<gene>
    <name evidence="2" type="ORF">CROQUDRAFT_269634</name>
</gene>